<dbReference type="EMBL" id="CP038799">
    <property type="protein sequence ID" value="QIV81180.1"/>
    <property type="molecule type" value="Genomic_DNA"/>
</dbReference>
<feature type="region of interest" description="Disordered" evidence="1">
    <location>
        <begin position="26"/>
        <end position="59"/>
    </location>
</feature>
<evidence type="ECO:0000259" key="2">
    <source>
        <dbReference type="Pfam" id="PF26056"/>
    </source>
</evidence>
<proteinExistence type="predicted"/>
<evidence type="ECO:0000313" key="4">
    <source>
        <dbReference type="Proteomes" id="UP000501849"/>
    </source>
</evidence>
<dbReference type="InterPro" id="IPR058330">
    <property type="entry name" value="DUF8017"/>
</dbReference>
<dbReference type="AlphaFoldDB" id="A0A6H0S1V5"/>
<dbReference type="RefSeq" id="WP_168141806.1">
    <property type="nucleotide sequence ID" value="NZ_CP038799.1"/>
</dbReference>
<name>A0A6H0S1V5_9MYCO</name>
<reference evidence="3 4" key="1">
    <citation type="submission" date="2019-04" db="EMBL/GenBank/DDBJ databases">
        <title>Draft, Whole-Genome Sequence of the Anthracene-degrading Mycobacterium frederiksbergense LB501T, Isolated from a Polycyclic Aromatic Hydrocarbon (PAH)-Contaminated Soil.</title>
        <authorList>
            <person name="Augelletti F."/>
        </authorList>
    </citation>
    <scope>NUCLEOTIDE SEQUENCE [LARGE SCALE GENOMIC DNA]</scope>
    <source>
        <strain evidence="3 4">LB 501T</strain>
    </source>
</reference>
<keyword evidence="4" id="KW-1185">Reference proteome</keyword>
<feature type="compositionally biased region" description="Low complexity" evidence="1">
    <location>
        <begin position="26"/>
        <end position="45"/>
    </location>
</feature>
<sequence length="256" mass="26158">MLWVALVIAVVVIVVLSVVVVKQFSNDTSDSPAPSSTAASATVQSAPPPVSSSPDDGVVSSSMTCDGYTASVDEGSQPGWHAAINRFGLAYAAPPDWTVAACGVRSGWAKPCPAGQCVIRELGAVATVANPACPKQNLAMSGVAGSKNPDIRAALDEESALVAPIYTQGETVPNVEFSPVRDFTIGTRPAVQVVATVTGIAADDCNGPNALHSMVVTTVPNVEGSVVFLISLREGATASPKSVVIDEMVQTLRSPA</sequence>
<dbReference type="Proteomes" id="UP000501849">
    <property type="component" value="Chromosome"/>
</dbReference>
<evidence type="ECO:0000256" key="1">
    <source>
        <dbReference type="SAM" id="MobiDB-lite"/>
    </source>
</evidence>
<dbReference type="Pfam" id="PF26056">
    <property type="entry name" value="DUF8017"/>
    <property type="match status" value="1"/>
</dbReference>
<evidence type="ECO:0000313" key="3">
    <source>
        <dbReference type="EMBL" id="QIV81180.1"/>
    </source>
</evidence>
<feature type="domain" description="DUF8017" evidence="2">
    <location>
        <begin position="77"/>
        <end position="254"/>
    </location>
</feature>
<organism evidence="3 4">
    <name type="scientific">Mycolicibacterium frederiksbergense</name>
    <dbReference type="NCBI Taxonomy" id="117567"/>
    <lineage>
        <taxon>Bacteria</taxon>
        <taxon>Bacillati</taxon>
        <taxon>Actinomycetota</taxon>
        <taxon>Actinomycetes</taxon>
        <taxon>Mycobacteriales</taxon>
        <taxon>Mycobacteriaceae</taxon>
        <taxon>Mycolicibacterium</taxon>
    </lineage>
</organism>
<gene>
    <name evidence="3" type="ORF">EXE63_09970</name>
</gene>
<protein>
    <recommendedName>
        <fullName evidence="2">DUF8017 domain-containing protein</fullName>
    </recommendedName>
</protein>
<dbReference type="KEGG" id="mfre:EXE63_09970"/>
<accession>A0A6H0S1V5</accession>